<keyword evidence="4" id="KW-0539">Nucleus</keyword>
<dbReference type="InterPro" id="IPR003175">
    <property type="entry name" value="CDI_dom"/>
</dbReference>
<dbReference type="GO" id="GO:0004861">
    <property type="term" value="F:cyclin-dependent protein serine/threonine kinase inhibitor activity"/>
    <property type="evidence" value="ECO:0007669"/>
    <property type="project" value="InterPro"/>
</dbReference>
<evidence type="ECO:0000313" key="8">
    <source>
        <dbReference type="Proteomes" id="UP001046870"/>
    </source>
</evidence>
<evidence type="ECO:0000256" key="1">
    <source>
        <dbReference type="ARBA" id="ARBA00004123"/>
    </source>
</evidence>
<evidence type="ECO:0000256" key="2">
    <source>
        <dbReference type="ARBA" id="ARBA00006726"/>
    </source>
</evidence>
<organism evidence="7 8">
    <name type="scientific">Megalops atlanticus</name>
    <name type="common">Tarpon</name>
    <name type="synonym">Clupea gigantea</name>
    <dbReference type="NCBI Taxonomy" id="7932"/>
    <lineage>
        <taxon>Eukaryota</taxon>
        <taxon>Metazoa</taxon>
        <taxon>Chordata</taxon>
        <taxon>Craniata</taxon>
        <taxon>Vertebrata</taxon>
        <taxon>Euteleostomi</taxon>
        <taxon>Actinopterygii</taxon>
        <taxon>Neopterygii</taxon>
        <taxon>Teleostei</taxon>
        <taxon>Elopiformes</taxon>
        <taxon>Megalopidae</taxon>
        <taxon>Megalops</taxon>
    </lineage>
</organism>
<reference evidence="7" key="1">
    <citation type="submission" date="2021-01" db="EMBL/GenBank/DDBJ databases">
        <authorList>
            <person name="Zahm M."/>
            <person name="Roques C."/>
            <person name="Cabau C."/>
            <person name="Klopp C."/>
            <person name="Donnadieu C."/>
            <person name="Jouanno E."/>
            <person name="Lampietro C."/>
            <person name="Louis A."/>
            <person name="Herpin A."/>
            <person name="Echchiki A."/>
            <person name="Berthelot C."/>
            <person name="Parey E."/>
            <person name="Roest-Crollius H."/>
            <person name="Braasch I."/>
            <person name="Postlethwait J."/>
            <person name="Bobe J."/>
            <person name="Montfort J."/>
            <person name="Bouchez O."/>
            <person name="Begum T."/>
            <person name="Mejri S."/>
            <person name="Adams A."/>
            <person name="Chen W.-J."/>
            <person name="Guiguen Y."/>
        </authorList>
    </citation>
    <scope>NUCLEOTIDE SEQUENCE</scope>
    <source>
        <strain evidence="7">YG-15Mar2019-1</strain>
        <tissue evidence="7">Brain</tissue>
    </source>
</reference>
<dbReference type="GO" id="GO:0005634">
    <property type="term" value="C:nucleus"/>
    <property type="evidence" value="ECO:0007669"/>
    <property type="project" value="UniProtKB-SubCell"/>
</dbReference>
<comment type="similarity">
    <text evidence="2">Belongs to the CDI family.</text>
</comment>
<feature type="domain" description="Cyclin-dependent kinase inhibitor" evidence="6">
    <location>
        <begin position="27"/>
        <end position="74"/>
    </location>
</feature>
<dbReference type="InterPro" id="IPR044898">
    <property type="entry name" value="CDI_dom_sf"/>
</dbReference>
<evidence type="ECO:0000256" key="4">
    <source>
        <dbReference type="ARBA" id="ARBA00023242"/>
    </source>
</evidence>
<dbReference type="Proteomes" id="UP001046870">
    <property type="component" value="Chromosome 7"/>
</dbReference>
<dbReference type="PANTHER" id="PTHR10265:SF44">
    <property type="entry name" value="CYCLIN-DEPENDENT KINASE INHIBITOR 1C"/>
    <property type="match status" value="1"/>
</dbReference>
<proteinExistence type="inferred from homology"/>
<evidence type="ECO:0000256" key="3">
    <source>
        <dbReference type="ARBA" id="ARBA00023013"/>
    </source>
</evidence>
<evidence type="ECO:0000256" key="5">
    <source>
        <dbReference type="ARBA" id="ARBA00023306"/>
    </source>
</evidence>
<comment type="subcellular location">
    <subcellularLocation>
        <location evidence="1">Nucleus</location>
    </subcellularLocation>
</comment>
<evidence type="ECO:0000259" key="6">
    <source>
        <dbReference type="Pfam" id="PF02234"/>
    </source>
</evidence>
<evidence type="ECO:0000313" key="7">
    <source>
        <dbReference type="EMBL" id="KAG7473829.1"/>
    </source>
</evidence>
<dbReference type="EMBL" id="JAFDVH010000007">
    <property type="protein sequence ID" value="KAG7473829.1"/>
    <property type="molecule type" value="Genomic_DNA"/>
</dbReference>
<dbReference type="AlphaFoldDB" id="A0A9D3Q1L8"/>
<keyword evidence="8" id="KW-1185">Reference proteome</keyword>
<comment type="caution">
    <text evidence="7">The sequence shown here is derived from an EMBL/GenBank/DDBJ whole genome shotgun (WGS) entry which is preliminary data.</text>
</comment>
<dbReference type="Pfam" id="PF02234">
    <property type="entry name" value="CDI"/>
    <property type="match status" value="1"/>
</dbReference>
<keyword evidence="3" id="KW-0649">Protein kinase inhibitor</keyword>
<sequence>MLSATTLKRSAVRRTFPLDVRSSVCRNLFGPIDHDELDRELKSELREICDRDQRRWNFNFESDTPLSGEYDWEEAPVATTPVFYHETVHIGKRSITLPVKVKPCMDVTSKDCTTQDVGGSRAVDSLLSSSESTAPGTSERQLQHELQIFTQKDEGLSKAKRPPRMQFQSKRLHGKQFVKGICTAGSSTVLRVSCCHRGRD</sequence>
<name>A0A9D3Q1L8_MEGAT</name>
<keyword evidence="5" id="KW-0131">Cell cycle</keyword>
<dbReference type="PANTHER" id="PTHR10265">
    <property type="entry name" value="CYCLIN-DEPENDENT KINASE INHIBITOR 1"/>
    <property type="match status" value="1"/>
</dbReference>
<dbReference type="GO" id="GO:0045930">
    <property type="term" value="P:negative regulation of mitotic cell cycle"/>
    <property type="evidence" value="ECO:0007669"/>
    <property type="project" value="TreeGrafter"/>
</dbReference>
<gene>
    <name evidence="7" type="ORF">MATL_G00100150</name>
</gene>
<protein>
    <recommendedName>
        <fullName evidence="6">Cyclin-dependent kinase inhibitor domain-containing protein</fullName>
    </recommendedName>
</protein>
<accession>A0A9D3Q1L8</accession>
<dbReference type="Gene3D" id="4.10.365.10">
    <property type="entry name" value="p27"/>
    <property type="match status" value="1"/>
</dbReference>
<dbReference type="OrthoDB" id="6373236at2759"/>